<evidence type="ECO:0000256" key="1">
    <source>
        <dbReference type="ARBA" id="ARBA00022679"/>
    </source>
</evidence>
<dbReference type="GO" id="GO:0008775">
    <property type="term" value="F:acetate CoA-transferase activity"/>
    <property type="evidence" value="ECO:0007669"/>
    <property type="project" value="UniProtKB-EC"/>
</dbReference>
<dbReference type="AlphaFoldDB" id="A0A212JFJ8"/>
<accession>A0A212JFJ8</accession>
<dbReference type="Gene3D" id="3.40.1080.10">
    <property type="entry name" value="Glutaconate Coenzyme A-transferase"/>
    <property type="match status" value="1"/>
</dbReference>
<dbReference type="EC" id="2.8.3.8" evidence="2"/>
<evidence type="ECO:0000313" key="2">
    <source>
        <dbReference type="EMBL" id="SBV98199.1"/>
    </source>
</evidence>
<dbReference type="PANTHER" id="PTHR13707">
    <property type="entry name" value="KETOACID-COENZYME A TRANSFERASE"/>
    <property type="match status" value="1"/>
</dbReference>
<dbReference type="EMBL" id="FLUN01000001">
    <property type="protein sequence ID" value="SBV98199.1"/>
    <property type="molecule type" value="Genomic_DNA"/>
</dbReference>
<organism evidence="2">
    <name type="scientific">uncultured Eubacteriales bacterium</name>
    <dbReference type="NCBI Taxonomy" id="172733"/>
    <lineage>
        <taxon>Bacteria</taxon>
        <taxon>Bacillati</taxon>
        <taxon>Bacillota</taxon>
        <taxon>Clostridia</taxon>
        <taxon>Eubacteriales</taxon>
        <taxon>environmental samples</taxon>
    </lineage>
</organism>
<dbReference type="SUPFAM" id="SSF100950">
    <property type="entry name" value="NagB/RpiA/CoA transferase-like"/>
    <property type="match status" value="1"/>
</dbReference>
<name>A0A212JFJ8_9FIRM</name>
<dbReference type="PANTHER" id="PTHR13707:SF60">
    <property type="entry name" value="ACETATE COA-TRANSFERASE SUBUNIT ALPHA"/>
    <property type="match status" value="1"/>
</dbReference>
<dbReference type="InterPro" id="IPR012792">
    <property type="entry name" value="3-oxoacid_CoA-transf_A"/>
</dbReference>
<keyword evidence="1 2" id="KW-0808">Transferase</keyword>
<gene>
    <name evidence="2" type="primary">atoD</name>
    <name evidence="2" type="ORF">KL86CLO1_11012</name>
</gene>
<dbReference type="InterPro" id="IPR004165">
    <property type="entry name" value="CoA_trans_fam_I"/>
</dbReference>
<reference evidence="2" key="1">
    <citation type="submission" date="2016-04" db="EMBL/GenBank/DDBJ databases">
        <authorList>
            <person name="Evans L.H."/>
            <person name="Alamgir A."/>
            <person name="Owens N."/>
            <person name="Weber N.D."/>
            <person name="Virtaneva K."/>
            <person name="Barbian K."/>
            <person name="Babar A."/>
            <person name="Rosenke K."/>
        </authorList>
    </citation>
    <scope>NUCLEOTIDE SEQUENCE</scope>
    <source>
        <strain evidence="2">86</strain>
    </source>
</reference>
<proteinExistence type="predicted"/>
<dbReference type="NCBIfam" id="TIGR02429">
    <property type="entry name" value="pcaI_scoA_fam"/>
    <property type="match status" value="1"/>
</dbReference>
<dbReference type="Pfam" id="PF01144">
    <property type="entry name" value="CoA_trans"/>
    <property type="match status" value="1"/>
</dbReference>
<dbReference type="PROSITE" id="PS51257">
    <property type="entry name" value="PROKAR_LIPOPROTEIN"/>
    <property type="match status" value="1"/>
</dbReference>
<sequence length="229" mass="24154">MAKLISLKEAVDLIPDGATIMCGGFMGCGTAHKVVDALSKSGKSNFTLICNDGSFPGGPLGEDYYGVAKLIHNGQVNHLIATHVGLNPEVAERMNDGSMKVDLIPQGSLAEMIRAGSAGLGGVLTPTGVGTIVEDNKDFVLGKVAVDGKDYLHMRPVRADIAIISGYRVDKSGNVWYKGTTRNFNLLMATAADLVIVEADHVVELGEIEPENVHTYGILVDYIVDGGNA</sequence>
<dbReference type="SMART" id="SM00882">
    <property type="entry name" value="CoA_trans"/>
    <property type="match status" value="1"/>
</dbReference>
<dbReference type="InterPro" id="IPR037171">
    <property type="entry name" value="NagB/RpiA_transferase-like"/>
</dbReference>
<protein>
    <submittedName>
        <fullName evidence="2">Acetyl-CoA:acetoacetyl-CoA transferase, alpha subunit</fullName>
        <ecNumber evidence="2">2.8.3.8</ecNumber>
    </submittedName>
</protein>